<reference evidence="2 3" key="1">
    <citation type="journal article" date="2011" name="Curr. Microbiol.">
        <title>Luteibacter jiangsuensis sp. nov.: a methamidophos-degrading bacterium isolated from a methamidophos-manufacturing factory.</title>
        <authorList>
            <person name="Wang L."/>
            <person name="Wang G.L."/>
            <person name="Li S.P."/>
            <person name="Jiang J.D."/>
        </authorList>
    </citation>
    <scope>NUCLEOTIDE SEQUENCE [LARGE SCALE GENOMIC DNA]</scope>
    <source>
        <strain evidence="2 3">CGMCC 1.10133</strain>
    </source>
</reference>
<name>A0ABX0Q6N7_9GAMM</name>
<comment type="caution">
    <text evidence="2">The sequence shown here is derived from an EMBL/GenBank/DDBJ whole genome shotgun (WGS) entry which is preliminary data.</text>
</comment>
<gene>
    <name evidence="2" type="ORF">HBF26_12010</name>
</gene>
<proteinExistence type="predicted"/>
<evidence type="ECO:0000313" key="3">
    <source>
        <dbReference type="Proteomes" id="UP001429601"/>
    </source>
</evidence>
<sequence>MAHLPIRLVVLAAMLVLTTLARAGDTELVRYDVAFRMQGADLAAVEVRATAHVDRNGVIDFTVPFWQATDVRALVGSLDTSTPGRWRLRGQRGSEVSFAWRSQPAAPMRTMPWDAWQTLLVRPDAVAASTNVLLAAPEGPESRPVDVHWSAPEGWRVSTSLAQGMQTAARLRGGTFLAAREGRTSTRHVGAATVTVTALDGTRDVERIADTLAHAVADVVPPPARHDYTVNVVDFDGKSPGRSMTTSPLGGTVYLTPGVPDDAWLPWLLAAATLPGQAPGDPATAWYTEGFATYRTVSELFAKGYLPPVAFAQMIDQAATGYGNSPFRRAPQGQVEASFAASRDMRELPANRGLLFAVLLDARIRTATGGTKTLLDALARIGSPANPGAALVDAVAAIGAGDIAPLYRRYIVEGQLLQLPRDALGPCFTVGTVADWSGWQVQHVFAKPSCEFRSTAAASP</sequence>
<organism evidence="2 3">
    <name type="scientific">Luteibacter jiangsuensis</name>
    <dbReference type="NCBI Taxonomy" id="637577"/>
    <lineage>
        <taxon>Bacteria</taxon>
        <taxon>Pseudomonadati</taxon>
        <taxon>Pseudomonadota</taxon>
        <taxon>Gammaproteobacteria</taxon>
        <taxon>Lysobacterales</taxon>
        <taxon>Rhodanobacteraceae</taxon>
        <taxon>Luteibacter</taxon>
    </lineage>
</organism>
<keyword evidence="3" id="KW-1185">Reference proteome</keyword>
<dbReference type="InterPro" id="IPR027268">
    <property type="entry name" value="Peptidase_M4/M1_CTD_sf"/>
</dbReference>
<feature type="chain" id="PRO_5046167809" evidence="1">
    <location>
        <begin position="24"/>
        <end position="460"/>
    </location>
</feature>
<dbReference type="RefSeq" id="WP_167126451.1">
    <property type="nucleotide sequence ID" value="NZ_JAAQQR010000004.1"/>
</dbReference>
<dbReference type="Gene3D" id="1.10.390.10">
    <property type="entry name" value="Neutral Protease Domain 2"/>
    <property type="match status" value="1"/>
</dbReference>
<keyword evidence="1" id="KW-0732">Signal</keyword>
<evidence type="ECO:0000256" key="1">
    <source>
        <dbReference type="SAM" id="SignalP"/>
    </source>
</evidence>
<accession>A0ABX0Q6N7</accession>
<evidence type="ECO:0000313" key="2">
    <source>
        <dbReference type="EMBL" id="NID05615.1"/>
    </source>
</evidence>
<feature type="signal peptide" evidence="1">
    <location>
        <begin position="1"/>
        <end position="23"/>
    </location>
</feature>
<dbReference type="Proteomes" id="UP001429601">
    <property type="component" value="Unassembled WGS sequence"/>
</dbReference>
<dbReference type="EMBL" id="JAAQQR010000004">
    <property type="protein sequence ID" value="NID05615.1"/>
    <property type="molecule type" value="Genomic_DNA"/>
</dbReference>
<protein>
    <submittedName>
        <fullName evidence="2">Uncharacterized protein</fullName>
    </submittedName>
</protein>